<dbReference type="InterPro" id="IPR000477">
    <property type="entry name" value="RT_dom"/>
</dbReference>
<dbReference type="AlphaFoldDB" id="A0A388M4C3"/>
<dbReference type="Gene3D" id="3.10.10.10">
    <property type="entry name" value="HIV Type 1 Reverse Transcriptase, subunit A, domain 1"/>
    <property type="match status" value="1"/>
</dbReference>
<dbReference type="GO" id="GO:0004519">
    <property type="term" value="F:endonuclease activity"/>
    <property type="evidence" value="ECO:0007669"/>
    <property type="project" value="UniProtKB-KW"/>
</dbReference>
<evidence type="ECO:0000256" key="3">
    <source>
        <dbReference type="ARBA" id="ARBA00022722"/>
    </source>
</evidence>
<feature type="domain" description="Reverse transcriptase" evidence="6">
    <location>
        <begin position="348"/>
        <end position="519"/>
    </location>
</feature>
<accession>A0A388M4C3</accession>
<keyword evidence="4" id="KW-0255">Endonuclease</keyword>
<dbReference type="CDD" id="cd01647">
    <property type="entry name" value="RT_LTR"/>
    <property type="match status" value="1"/>
</dbReference>
<organism evidence="7 8">
    <name type="scientific">Chara braunii</name>
    <name type="common">Braun's stonewort</name>
    <dbReference type="NCBI Taxonomy" id="69332"/>
    <lineage>
        <taxon>Eukaryota</taxon>
        <taxon>Viridiplantae</taxon>
        <taxon>Streptophyta</taxon>
        <taxon>Charophyceae</taxon>
        <taxon>Charales</taxon>
        <taxon>Characeae</taxon>
        <taxon>Chara</taxon>
    </lineage>
</organism>
<proteinExistence type="predicted"/>
<dbReference type="OrthoDB" id="5599163at2759"/>
<dbReference type="PANTHER" id="PTHR37984">
    <property type="entry name" value="PROTEIN CBG26694"/>
    <property type="match status" value="1"/>
</dbReference>
<comment type="caution">
    <text evidence="7">The sequence shown here is derived from an EMBL/GenBank/DDBJ whole genome shotgun (WGS) entry which is preliminary data.</text>
</comment>
<feature type="compositionally biased region" description="Basic and acidic residues" evidence="5">
    <location>
        <begin position="146"/>
        <end position="172"/>
    </location>
</feature>
<evidence type="ECO:0000256" key="2">
    <source>
        <dbReference type="ARBA" id="ARBA00022695"/>
    </source>
</evidence>
<dbReference type="InterPro" id="IPR050951">
    <property type="entry name" value="Retrovirus_Pol_polyprotein"/>
</dbReference>
<feature type="region of interest" description="Disordered" evidence="5">
    <location>
        <begin position="144"/>
        <end position="177"/>
    </location>
</feature>
<dbReference type="InterPro" id="IPR043128">
    <property type="entry name" value="Rev_trsase/Diguanyl_cyclase"/>
</dbReference>
<dbReference type="Gramene" id="GBG89313">
    <property type="protein sequence ID" value="GBG89313"/>
    <property type="gene ID" value="CBR_g49023"/>
</dbReference>
<feature type="compositionally biased region" description="Basic and acidic residues" evidence="5">
    <location>
        <begin position="783"/>
        <end position="838"/>
    </location>
</feature>
<keyword evidence="2" id="KW-0548">Nucleotidyltransferase</keyword>
<dbReference type="PANTHER" id="PTHR37984:SF5">
    <property type="entry name" value="PROTEIN NYNRIN-LIKE"/>
    <property type="match status" value="1"/>
</dbReference>
<protein>
    <recommendedName>
        <fullName evidence="6">Reverse transcriptase domain-containing protein</fullName>
    </recommendedName>
</protein>
<name>A0A388M4C3_CHABU</name>
<evidence type="ECO:0000313" key="7">
    <source>
        <dbReference type="EMBL" id="GBG89313.1"/>
    </source>
</evidence>
<dbReference type="Gene3D" id="3.30.70.270">
    <property type="match status" value="1"/>
</dbReference>
<gene>
    <name evidence="7" type="ORF">CBR_g49023</name>
</gene>
<evidence type="ECO:0000313" key="8">
    <source>
        <dbReference type="Proteomes" id="UP000265515"/>
    </source>
</evidence>
<dbReference type="GO" id="GO:0016779">
    <property type="term" value="F:nucleotidyltransferase activity"/>
    <property type="evidence" value="ECO:0007669"/>
    <property type="project" value="UniProtKB-KW"/>
</dbReference>
<dbReference type="Gene3D" id="2.40.70.10">
    <property type="entry name" value="Acid Proteases"/>
    <property type="match status" value="1"/>
</dbReference>
<evidence type="ECO:0000256" key="1">
    <source>
        <dbReference type="ARBA" id="ARBA00022679"/>
    </source>
</evidence>
<reference evidence="7 8" key="1">
    <citation type="journal article" date="2018" name="Cell">
        <title>The Chara Genome: Secondary Complexity and Implications for Plant Terrestrialization.</title>
        <authorList>
            <person name="Nishiyama T."/>
            <person name="Sakayama H."/>
            <person name="Vries J.D."/>
            <person name="Buschmann H."/>
            <person name="Saint-Marcoux D."/>
            <person name="Ullrich K.K."/>
            <person name="Haas F.B."/>
            <person name="Vanderstraeten L."/>
            <person name="Becker D."/>
            <person name="Lang D."/>
            <person name="Vosolsobe S."/>
            <person name="Rombauts S."/>
            <person name="Wilhelmsson P.K.I."/>
            <person name="Janitza P."/>
            <person name="Kern R."/>
            <person name="Heyl A."/>
            <person name="Rumpler F."/>
            <person name="Villalobos L.I.A.C."/>
            <person name="Clay J.M."/>
            <person name="Skokan R."/>
            <person name="Toyoda A."/>
            <person name="Suzuki Y."/>
            <person name="Kagoshima H."/>
            <person name="Schijlen E."/>
            <person name="Tajeshwar N."/>
            <person name="Catarino B."/>
            <person name="Hetherington A.J."/>
            <person name="Saltykova A."/>
            <person name="Bonnot C."/>
            <person name="Breuninger H."/>
            <person name="Symeonidi A."/>
            <person name="Radhakrishnan G.V."/>
            <person name="Van Nieuwerburgh F."/>
            <person name="Deforce D."/>
            <person name="Chang C."/>
            <person name="Karol K.G."/>
            <person name="Hedrich R."/>
            <person name="Ulvskov P."/>
            <person name="Glockner G."/>
            <person name="Delwiche C.F."/>
            <person name="Petrasek J."/>
            <person name="Van de Peer Y."/>
            <person name="Friml J."/>
            <person name="Beilby M."/>
            <person name="Dolan L."/>
            <person name="Kohara Y."/>
            <person name="Sugano S."/>
            <person name="Fujiyama A."/>
            <person name="Delaux P.-M."/>
            <person name="Quint M."/>
            <person name="TheiBen G."/>
            <person name="Hagemann M."/>
            <person name="Harholt J."/>
            <person name="Dunand C."/>
            <person name="Zachgo S."/>
            <person name="Langdale J."/>
            <person name="Maumus F."/>
            <person name="Straeten D.V.D."/>
            <person name="Gould S.B."/>
            <person name="Rensing S.A."/>
        </authorList>
    </citation>
    <scope>NUCLEOTIDE SEQUENCE [LARGE SCALE GENOMIC DNA]</scope>
    <source>
        <strain evidence="7 8">S276</strain>
    </source>
</reference>
<keyword evidence="4" id="KW-0378">Hydrolase</keyword>
<feature type="region of interest" description="Disordered" evidence="5">
    <location>
        <begin position="780"/>
        <end position="846"/>
    </location>
</feature>
<dbReference type="SUPFAM" id="SSF56672">
    <property type="entry name" value="DNA/RNA polymerases"/>
    <property type="match status" value="1"/>
</dbReference>
<evidence type="ECO:0000256" key="4">
    <source>
        <dbReference type="ARBA" id="ARBA00022759"/>
    </source>
</evidence>
<dbReference type="EMBL" id="BFEA01000729">
    <property type="protein sequence ID" value="GBG89313.1"/>
    <property type="molecule type" value="Genomic_DNA"/>
</dbReference>
<dbReference type="Proteomes" id="UP000265515">
    <property type="component" value="Unassembled WGS sequence"/>
</dbReference>
<dbReference type="InterPro" id="IPR043502">
    <property type="entry name" value="DNA/RNA_pol_sf"/>
</dbReference>
<evidence type="ECO:0000256" key="5">
    <source>
        <dbReference type="SAM" id="MobiDB-lite"/>
    </source>
</evidence>
<feature type="region of interest" description="Disordered" evidence="5">
    <location>
        <begin position="529"/>
        <end position="550"/>
    </location>
</feature>
<dbReference type="Pfam" id="PF00078">
    <property type="entry name" value="RVT_1"/>
    <property type="match status" value="1"/>
</dbReference>
<dbReference type="InterPro" id="IPR021109">
    <property type="entry name" value="Peptidase_aspartic_dom_sf"/>
</dbReference>
<keyword evidence="1" id="KW-0808">Transferase</keyword>
<sequence length="1029" mass="116526">MGVNSRSVFIGTASSVVLEIGKVKVRSCFFVMPDLDHPILLGRSFLSRTETVILNKHDGTMFLVLCDPVCGNYEVITCKNTGPRSVRNRPNPGSFTIEESEEERLRLEGSRIEEERGPEALTLSLANIGEHSVDLWDGGSRGCGGLERKGGGTNGSRRDGVNIPDTRKDRWSDWSTTPKRNSTFFRGGLKQGAQRRYKRVDQKCRPVPVLVAEEQEVYYKRERELIRQMRKNAKNGSCRNTLETQKSLIIGEPGFLTAQEEKLMVETIRGRHAAYAFSDDERGRLDVDIIPMIRIHIVPHEPWNLRGARYPNPADEEKVVKYLDEKIRTHVVDYSSGLYTSPWFCFVKPNGTLRWVQDLQSLNAVTVRDAGGLLNADALLEACAGRTIISLIDLYSGYDQFSVYPSDRPMTTMHTPRVLIHMNVAPQGWTNAVAMVQRYMVRAMHLISPHITQPYIYDLAVKGPKEKDEQEVMPGIRRFVWDHVQNLCKVLDLLKEHNLTVSGPKSRHCMSGATILGFVCDERGRRPVKTDAGPTALGGVLIERDPNGEERPLSEENVRLHINSWSLAVGNYVTPGRPVWLAPPRHARRPDLVLKPYLEEDSWGMSGVDWMMKLALVGKDQLHEDSLTIEDGALQDLETNRTFEELFDLRARQIGAIEDIIEGAASRVAANRSKDKYRWDKIARVRKEPLQVGNVVLLYDSSMEKQWSRKLDKRWLGPYRVTRCGEHGAYQIEELNGMAWKDWVSGSRLKNFVARDEIAGIVVGGLCLSPVVYIEPDIPQEPHVQEQREEQSAQEKELDRRERAATDQEIKVQLRMKNLSELHEKRQQGKKPEEEGGKSRKGTHTQEEDLPLFSKVWVSFYKLLDAAGRFGGHHQEMGVKLVSTHLLNLRGMMKEGFVEARASDQKVGDRLRKVGQKVMRAGDRAVCPTSPEVPLQELTSKISTVSSSIPSREGDKTSQKKIGKCFYCKKDKHRSDDCPKSLKDEANGLVIRESSGVWKDRNGVLVPKTRDGVRAQLYRQLQEVMSDQE</sequence>
<keyword evidence="8" id="KW-1185">Reference proteome</keyword>
<keyword evidence="3" id="KW-0540">Nuclease</keyword>
<evidence type="ECO:0000259" key="6">
    <source>
        <dbReference type="Pfam" id="PF00078"/>
    </source>
</evidence>